<dbReference type="EC" id="5.6.2.4" evidence="9"/>
<organism evidence="15 16">
    <name type="scientific">Candidatus Campbellbacteria bacterium CG22_combo_CG10-13_8_21_14_all_43_18</name>
    <dbReference type="NCBI Taxonomy" id="1974530"/>
    <lineage>
        <taxon>Bacteria</taxon>
        <taxon>Candidatus Campbelliibacteriota</taxon>
    </lineage>
</organism>
<evidence type="ECO:0000256" key="11">
    <source>
        <dbReference type="PROSITE-ProRule" id="PRU00560"/>
    </source>
</evidence>
<keyword evidence="2 11" id="KW-0547">Nucleotide-binding</keyword>
<comment type="catalytic activity">
    <reaction evidence="8">
        <text>Couples ATP hydrolysis with the unwinding of duplex DNA by translocating in the 3'-5' direction.</text>
        <dbReference type="EC" id="5.6.2.4"/>
    </reaction>
</comment>
<dbReference type="InterPro" id="IPR014016">
    <property type="entry name" value="UvrD-like_ATP-bd"/>
</dbReference>
<keyword evidence="5 11" id="KW-0067">ATP-binding</keyword>
<comment type="caution">
    <text evidence="15">The sequence shown here is derived from an EMBL/GenBank/DDBJ whole genome shotgun (WGS) entry which is preliminary data.</text>
</comment>
<evidence type="ECO:0000256" key="4">
    <source>
        <dbReference type="ARBA" id="ARBA00022806"/>
    </source>
</evidence>
<keyword evidence="7" id="KW-0413">Isomerase</keyword>
<dbReference type="GO" id="GO:0043138">
    <property type="term" value="F:3'-5' DNA helicase activity"/>
    <property type="evidence" value="ECO:0007669"/>
    <property type="project" value="UniProtKB-EC"/>
</dbReference>
<dbReference type="CDD" id="cd17932">
    <property type="entry name" value="DEXQc_UvrD"/>
    <property type="match status" value="1"/>
</dbReference>
<evidence type="ECO:0000256" key="5">
    <source>
        <dbReference type="ARBA" id="ARBA00022840"/>
    </source>
</evidence>
<dbReference type="GO" id="GO:0000725">
    <property type="term" value="P:recombinational repair"/>
    <property type="evidence" value="ECO:0007669"/>
    <property type="project" value="TreeGrafter"/>
</dbReference>
<gene>
    <name evidence="15" type="ORF">COW82_02465</name>
</gene>
<dbReference type="EMBL" id="PCTS01000034">
    <property type="protein sequence ID" value="PIP86338.1"/>
    <property type="molecule type" value="Genomic_DNA"/>
</dbReference>
<comment type="similarity">
    <text evidence="1">Belongs to the helicase family. UvrD subfamily.</text>
</comment>
<feature type="domain" description="UvrD-like helicase ATP-binding" evidence="13">
    <location>
        <begin position="10"/>
        <end position="298"/>
    </location>
</feature>
<feature type="region of interest" description="Disordered" evidence="12">
    <location>
        <begin position="1"/>
        <end position="23"/>
    </location>
</feature>
<keyword evidence="3 11" id="KW-0378">Hydrolase</keyword>
<evidence type="ECO:0000256" key="8">
    <source>
        <dbReference type="ARBA" id="ARBA00034617"/>
    </source>
</evidence>
<evidence type="ECO:0000256" key="10">
    <source>
        <dbReference type="ARBA" id="ARBA00048988"/>
    </source>
</evidence>
<dbReference type="PANTHER" id="PTHR11070">
    <property type="entry name" value="UVRD / RECB / PCRA DNA HELICASE FAMILY MEMBER"/>
    <property type="match status" value="1"/>
</dbReference>
<dbReference type="GO" id="GO:0005829">
    <property type="term" value="C:cytosol"/>
    <property type="evidence" value="ECO:0007669"/>
    <property type="project" value="TreeGrafter"/>
</dbReference>
<comment type="catalytic activity">
    <reaction evidence="10">
        <text>ATP + H2O = ADP + phosphate + H(+)</text>
        <dbReference type="Rhea" id="RHEA:13065"/>
        <dbReference type="ChEBI" id="CHEBI:15377"/>
        <dbReference type="ChEBI" id="CHEBI:15378"/>
        <dbReference type="ChEBI" id="CHEBI:30616"/>
        <dbReference type="ChEBI" id="CHEBI:43474"/>
        <dbReference type="ChEBI" id="CHEBI:456216"/>
        <dbReference type="EC" id="5.6.2.4"/>
    </reaction>
</comment>
<evidence type="ECO:0000256" key="2">
    <source>
        <dbReference type="ARBA" id="ARBA00022741"/>
    </source>
</evidence>
<evidence type="ECO:0000256" key="6">
    <source>
        <dbReference type="ARBA" id="ARBA00023125"/>
    </source>
</evidence>
<keyword evidence="4 11" id="KW-0347">Helicase</keyword>
<dbReference type="AlphaFoldDB" id="A0A2H0DWU5"/>
<feature type="domain" description="UvrD-like helicase C-terminal" evidence="14">
    <location>
        <begin position="299"/>
        <end position="558"/>
    </location>
</feature>
<dbReference type="SUPFAM" id="SSF52540">
    <property type="entry name" value="P-loop containing nucleoside triphosphate hydrolases"/>
    <property type="match status" value="1"/>
</dbReference>
<evidence type="ECO:0000256" key="1">
    <source>
        <dbReference type="ARBA" id="ARBA00009922"/>
    </source>
</evidence>
<dbReference type="Proteomes" id="UP000231276">
    <property type="component" value="Unassembled WGS sequence"/>
</dbReference>
<feature type="binding site" evidence="11">
    <location>
        <begin position="31"/>
        <end position="38"/>
    </location>
    <ligand>
        <name>ATP</name>
        <dbReference type="ChEBI" id="CHEBI:30616"/>
    </ligand>
</feature>
<sequence length="653" mass="75063">MGNMMPKELKELNPPQKEATEHKSGPLLVLAGAGAGKTRVITLRIYNLIKSGIAPDKILAITFTNKAAKEMRERIFALIGKNPYSGYGEERGERPFVSTFHSLGAHILRENHKAFGLSKYFNIFDKNDSLRAVKESLREAGYDPKQINPGKVLAAISRAKGDFIGAEEYKEMAGDDFWGKVVAKTWQKYDARIRRENALDFGDLLLETAGLLEKDRAVRNFYQDKWHYVHIDEYQDTNKAQYKIASLLSEKHKNIFVVGDVDQNIYSWRGASVRNILGFEKDFRNTKTIKLEQNYRSTKRIIEASNLIIKKNKNRYEKNLFTKNEEGEKIGFFGAYDEKEEAGFVSGVSAFLLRRGIRPSEVAVFYRANFQSRNLEEIFLMKGIPYQVLGTRFFERKEVKDVISFIRAALNPDSLSDIKRVVNVPPRGIGKVTLIKMFSGKTDSLPQKTKERVEDFYKLLKKIKERALEGKPSETVKFIIRESNLLKKLKEGTEEDRERLENIKELATLGAKYDHLLPEEGIQKLLEEASLASEADSLDHKTRNKDGVKLMTIHASKGLEFDYVFVTGMEEGLFPHNGEEEKEDEEEERRLFYVALTRARKKVYLTYSNQRTIYGHRKPNLPSTFLTEFDEDILEEENFPNENTSNENTIHLD</sequence>
<dbReference type="GO" id="GO:0005524">
    <property type="term" value="F:ATP binding"/>
    <property type="evidence" value="ECO:0007669"/>
    <property type="project" value="UniProtKB-UniRule"/>
</dbReference>
<dbReference type="InterPro" id="IPR014017">
    <property type="entry name" value="DNA_helicase_UvrD-like_C"/>
</dbReference>
<reference evidence="15 16" key="1">
    <citation type="submission" date="2017-09" db="EMBL/GenBank/DDBJ databases">
        <title>Depth-based differentiation of microbial function through sediment-hosted aquifers and enrichment of novel symbionts in the deep terrestrial subsurface.</title>
        <authorList>
            <person name="Probst A.J."/>
            <person name="Ladd B."/>
            <person name="Jarett J.K."/>
            <person name="Geller-Mcgrath D.E."/>
            <person name="Sieber C.M."/>
            <person name="Emerson J.B."/>
            <person name="Anantharaman K."/>
            <person name="Thomas B.C."/>
            <person name="Malmstrom R."/>
            <person name="Stieglmeier M."/>
            <person name="Klingl A."/>
            <person name="Woyke T."/>
            <person name="Ryan C.M."/>
            <person name="Banfield J.F."/>
        </authorList>
    </citation>
    <scope>NUCLEOTIDE SEQUENCE [LARGE SCALE GENOMIC DNA]</scope>
    <source>
        <strain evidence="15">CG22_combo_CG10-13_8_21_14_all_43_18</strain>
    </source>
</reference>
<dbReference type="InterPro" id="IPR027417">
    <property type="entry name" value="P-loop_NTPase"/>
</dbReference>
<dbReference type="PROSITE" id="PS51217">
    <property type="entry name" value="UVRD_HELICASE_CTER"/>
    <property type="match status" value="1"/>
</dbReference>
<dbReference type="GO" id="GO:0003677">
    <property type="term" value="F:DNA binding"/>
    <property type="evidence" value="ECO:0007669"/>
    <property type="project" value="UniProtKB-KW"/>
</dbReference>
<dbReference type="Gene3D" id="3.40.50.300">
    <property type="entry name" value="P-loop containing nucleotide triphosphate hydrolases"/>
    <property type="match status" value="2"/>
</dbReference>
<evidence type="ECO:0000256" key="12">
    <source>
        <dbReference type="SAM" id="MobiDB-lite"/>
    </source>
</evidence>
<evidence type="ECO:0000256" key="3">
    <source>
        <dbReference type="ARBA" id="ARBA00022801"/>
    </source>
</evidence>
<evidence type="ECO:0000256" key="9">
    <source>
        <dbReference type="ARBA" id="ARBA00034808"/>
    </source>
</evidence>
<dbReference type="CDD" id="cd18807">
    <property type="entry name" value="SF1_C_UvrD"/>
    <property type="match status" value="1"/>
</dbReference>
<dbReference type="Pfam" id="PF00580">
    <property type="entry name" value="UvrD-helicase"/>
    <property type="match status" value="1"/>
</dbReference>
<protein>
    <recommendedName>
        <fullName evidence="9">DNA 3'-5' helicase</fullName>
        <ecNumber evidence="9">5.6.2.4</ecNumber>
    </recommendedName>
</protein>
<evidence type="ECO:0000259" key="14">
    <source>
        <dbReference type="PROSITE" id="PS51217"/>
    </source>
</evidence>
<name>A0A2H0DWU5_9BACT</name>
<accession>A0A2H0DWU5</accession>
<evidence type="ECO:0000313" key="16">
    <source>
        <dbReference type="Proteomes" id="UP000231276"/>
    </source>
</evidence>
<evidence type="ECO:0000256" key="7">
    <source>
        <dbReference type="ARBA" id="ARBA00023235"/>
    </source>
</evidence>
<evidence type="ECO:0000259" key="13">
    <source>
        <dbReference type="PROSITE" id="PS51198"/>
    </source>
</evidence>
<keyword evidence="6" id="KW-0238">DNA-binding</keyword>
<dbReference type="GO" id="GO:0016887">
    <property type="term" value="F:ATP hydrolysis activity"/>
    <property type="evidence" value="ECO:0007669"/>
    <property type="project" value="RHEA"/>
</dbReference>
<proteinExistence type="inferred from homology"/>
<dbReference type="PROSITE" id="PS51198">
    <property type="entry name" value="UVRD_HELICASE_ATP_BIND"/>
    <property type="match status" value="1"/>
</dbReference>
<dbReference type="InterPro" id="IPR013986">
    <property type="entry name" value="DExx_box_DNA_helicase_dom_sf"/>
</dbReference>
<dbReference type="Pfam" id="PF13361">
    <property type="entry name" value="UvrD_C"/>
    <property type="match status" value="1"/>
</dbReference>
<dbReference type="Gene3D" id="1.10.486.10">
    <property type="entry name" value="PCRA, domain 4"/>
    <property type="match status" value="1"/>
</dbReference>
<dbReference type="PANTHER" id="PTHR11070:SF2">
    <property type="entry name" value="ATP-DEPENDENT DNA HELICASE SRS2"/>
    <property type="match status" value="1"/>
</dbReference>
<evidence type="ECO:0000313" key="15">
    <source>
        <dbReference type="EMBL" id="PIP86338.1"/>
    </source>
</evidence>
<dbReference type="InterPro" id="IPR000212">
    <property type="entry name" value="DNA_helicase_UvrD/REP"/>
</dbReference>
<dbReference type="Gene3D" id="1.10.10.160">
    <property type="match status" value="1"/>
</dbReference>